<comment type="caution">
    <text evidence="4">The sequence shown here is derived from an EMBL/GenBank/DDBJ whole genome shotgun (WGS) entry which is preliminary data.</text>
</comment>
<dbReference type="OrthoDB" id="47801at2759"/>
<evidence type="ECO:0000259" key="3">
    <source>
        <dbReference type="PROSITE" id="PS50127"/>
    </source>
</evidence>
<evidence type="ECO:0000313" key="4">
    <source>
        <dbReference type="EMBL" id="PWA33875.1"/>
    </source>
</evidence>
<dbReference type="SMART" id="SM00212">
    <property type="entry name" value="UBCc"/>
    <property type="match status" value="1"/>
</dbReference>
<sequence length="357" mass="39773">MAVKIKYSAMYYNCRTVKGRGLPGTSNMPILTLHTGLILNTMPLFNGFHLWLVCSHSFVLGVNPNLNNCGEDQIFRMYTTAALEKTWVPGTSNMLQYLLSIQETIFVRAYEDRKDLLRAVIIGPEGTPFHDGLFFFDVCFPSNYPDSPPLVCSHSFVLGVNPNLNNCGEDQIFRMYTTAALEKTWVPGTSNMLQYLLSIQGLILNTMPLFNGLPSLGDKSGVSPSLLYNENILIKSLETMVCTMAKPPKHFEVFVAGHFRKRAHDILMSCKSYKEGLQAGCMVSNKKQTCSTKFKKDVSACIKFLAKAFNKIGAKEVESFLHLIEMDAPQPPAYAPASTPDVAGLDMNVEVKQKRKV</sequence>
<keyword evidence="2" id="KW-0833">Ubl conjugation pathway</keyword>
<dbReference type="EMBL" id="PKPP01024917">
    <property type="protein sequence ID" value="PWA33875.1"/>
    <property type="molecule type" value="Genomic_DNA"/>
</dbReference>
<name>A0A2U1KAT3_ARTAN</name>
<protein>
    <submittedName>
        <fullName evidence="4">Ubiquitin-conjugating enzyme family protein</fullName>
    </submittedName>
</protein>
<dbReference type="Proteomes" id="UP000245207">
    <property type="component" value="Unassembled WGS sequence"/>
</dbReference>
<keyword evidence="5" id="KW-1185">Reference proteome</keyword>
<dbReference type="GO" id="GO:0061631">
    <property type="term" value="F:ubiquitin conjugating enzyme activity"/>
    <property type="evidence" value="ECO:0007669"/>
    <property type="project" value="TreeGrafter"/>
</dbReference>
<dbReference type="InterPro" id="IPR016135">
    <property type="entry name" value="UBQ-conjugating_enzyme/RWD"/>
</dbReference>
<dbReference type="AlphaFoldDB" id="A0A2U1KAT3"/>
<dbReference type="InterPro" id="IPR000608">
    <property type="entry name" value="UBC"/>
</dbReference>
<dbReference type="STRING" id="35608.A0A2U1KAT3"/>
<reference evidence="4 5" key="1">
    <citation type="journal article" date="2018" name="Mol. Plant">
        <title>The genome of Artemisia annua provides insight into the evolution of Asteraceae family and artemisinin biosynthesis.</title>
        <authorList>
            <person name="Shen Q."/>
            <person name="Zhang L."/>
            <person name="Liao Z."/>
            <person name="Wang S."/>
            <person name="Yan T."/>
            <person name="Shi P."/>
            <person name="Liu M."/>
            <person name="Fu X."/>
            <person name="Pan Q."/>
            <person name="Wang Y."/>
            <person name="Lv Z."/>
            <person name="Lu X."/>
            <person name="Zhang F."/>
            <person name="Jiang W."/>
            <person name="Ma Y."/>
            <person name="Chen M."/>
            <person name="Hao X."/>
            <person name="Li L."/>
            <person name="Tang Y."/>
            <person name="Lv G."/>
            <person name="Zhou Y."/>
            <person name="Sun X."/>
            <person name="Brodelius P.E."/>
            <person name="Rose J.K.C."/>
            <person name="Tang K."/>
        </authorList>
    </citation>
    <scope>NUCLEOTIDE SEQUENCE [LARGE SCALE GENOMIC DNA]</scope>
    <source>
        <strain evidence="5">cv. Huhao1</strain>
        <tissue evidence="4">Leaf</tissue>
    </source>
</reference>
<dbReference type="Gene3D" id="3.10.110.10">
    <property type="entry name" value="Ubiquitin Conjugating Enzyme"/>
    <property type="match status" value="1"/>
</dbReference>
<evidence type="ECO:0000256" key="1">
    <source>
        <dbReference type="ARBA" id="ARBA00022679"/>
    </source>
</evidence>
<dbReference type="PROSITE" id="PS50127">
    <property type="entry name" value="UBC_2"/>
    <property type="match status" value="1"/>
</dbReference>
<proteinExistence type="predicted"/>
<dbReference type="SUPFAM" id="SSF54495">
    <property type="entry name" value="UBC-like"/>
    <property type="match status" value="1"/>
</dbReference>
<gene>
    <name evidence="4" type="ORF">CTI12_AA624480</name>
</gene>
<evidence type="ECO:0000256" key="2">
    <source>
        <dbReference type="ARBA" id="ARBA00022786"/>
    </source>
</evidence>
<dbReference type="PANTHER" id="PTHR46116:SF41">
    <property type="entry name" value="UBIQUITIN-CONJUGATING ENZYME E2 25-RELATED"/>
    <property type="match status" value="1"/>
</dbReference>
<dbReference type="PANTHER" id="PTHR46116">
    <property type="entry name" value="(E3-INDEPENDENT) E2 UBIQUITIN-CONJUGATING ENZYME"/>
    <property type="match status" value="1"/>
</dbReference>
<dbReference type="Pfam" id="PF00179">
    <property type="entry name" value="UQ_con"/>
    <property type="match status" value="1"/>
</dbReference>
<keyword evidence="1" id="KW-0808">Transferase</keyword>
<evidence type="ECO:0000313" key="5">
    <source>
        <dbReference type="Proteomes" id="UP000245207"/>
    </source>
</evidence>
<accession>A0A2U1KAT3</accession>
<feature type="domain" description="UBC core" evidence="3">
    <location>
        <begin position="83"/>
        <end position="250"/>
    </location>
</feature>
<organism evidence="4 5">
    <name type="scientific">Artemisia annua</name>
    <name type="common">Sweet wormwood</name>
    <dbReference type="NCBI Taxonomy" id="35608"/>
    <lineage>
        <taxon>Eukaryota</taxon>
        <taxon>Viridiplantae</taxon>
        <taxon>Streptophyta</taxon>
        <taxon>Embryophyta</taxon>
        <taxon>Tracheophyta</taxon>
        <taxon>Spermatophyta</taxon>
        <taxon>Magnoliopsida</taxon>
        <taxon>eudicotyledons</taxon>
        <taxon>Gunneridae</taxon>
        <taxon>Pentapetalae</taxon>
        <taxon>asterids</taxon>
        <taxon>campanulids</taxon>
        <taxon>Asterales</taxon>
        <taxon>Asteraceae</taxon>
        <taxon>Asteroideae</taxon>
        <taxon>Anthemideae</taxon>
        <taxon>Artemisiinae</taxon>
        <taxon>Artemisia</taxon>
    </lineage>
</organism>